<dbReference type="EMBL" id="CH480818">
    <property type="protein sequence ID" value="EDW52195.1"/>
    <property type="molecule type" value="Genomic_DNA"/>
</dbReference>
<sequence length="111" mass="12263">MLRKQITHGHDYGHLVNGAGGYGEGVDGRRSTQHLMRIVRGPARFWSCQDDNSSFKLKSMMRKLMPQNQVRAGQQMVRKTVAACHPPGTDAGVRTSDPGAWSSEFAVQPEP</sequence>
<dbReference type="HOGENOM" id="CLU_2161007_0_0_1"/>
<feature type="region of interest" description="Disordered" evidence="1">
    <location>
        <begin position="85"/>
        <end position="111"/>
    </location>
</feature>
<gene>
    <name evidence="2" type="primary">Dsec\GM17162</name>
    <name evidence="2" type="ORF">Dsec_GM17162</name>
</gene>
<organism evidence="3">
    <name type="scientific">Drosophila sechellia</name>
    <name type="common">Fruit fly</name>
    <dbReference type="NCBI Taxonomy" id="7238"/>
    <lineage>
        <taxon>Eukaryota</taxon>
        <taxon>Metazoa</taxon>
        <taxon>Ecdysozoa</taxon>
        <taxon>Arthropoda</taxon>
        <taxon>Hexapoda</taxon>
        <taxon>Insecta</taxon>
        <taxon>Pterygota</taxon>
        <taxon>Neoptera</taxon>
        <taxon>Endopterygota</taxon>
        <taxon>Diptera</taxon>
        <taxon>Brachycera</taxon>
        <taxon>Muscomorpha</taxon>
        <taxon>Ephydroidea</taxon>
        <taxon>Drosophilidae</taxon>
        <taxon>Drosophila</taxon>
        <taxon>Sophophora</taxon>
    </lineage>
</organism>
<keyword evidence="3" id="KW-1185">Reference proteome</keyword>
<accession>B4HYR5</accession>
<reference evidence="2 3" key="1">
    <citation type="journal article" date="2007" name="Nature">
        <title>Evolution of genes and genomes on the Drosophila phylogeny.</title>
        <authorList>
            <consortium name="Drosophila 12 Genomes Consortium"/>
            <person name="Clark A.G."/>
            <person name="Eisen M.B."/>
            <person name="Smith D.R."/>
            <person name="Bergman C.M."/>
            <person name="Oliver B."/>
            <person name="Markow T.A."/>
            <person name="Kaufman T.C."/>
            <person name="Kellis M."/>
            <person name="Gelbart W."/>
            <person name="Iyer V.N."/>
            <person name="Pollard D.A."/>
            <person name="Sackton T.B."/>
            <person name="Larracuente A.M."/>
            <person name="Singh N.D."/>
            <person name="Abad J.P."/>
            <person name="Abt D.N."/>
            <person name="Adryan B."/>
            <person name="Aguade M."/>
            <person name="Akashi H."/>
            <person name="Anderson W.W."/>
            <person name="Aquadro C.F."/>
            <person name="Ardell D.H."/>
            <person name="Arguello R."/>
            <person name="Artieri C.G."/>
            <person name="Barbash D.A."/>
            <person name="Barker D."/>
            <person name="Barsanti P."/>
            <person name="Batterham P."/>
            <person name="Batzoglou S."/>
            <person name="Begun D."/>
            <person name="Bhutkar A."/>
            <person name="Blanco E."/>
            <person name="Bosak S.A."/>
            <person name="Bradley R.K."/>
            <person name="Brand A.D."/>
            <person name="Brent M.R."/>
            <person name="Brooks A.N."/>
            <person name="Brown R.H."/>
            <person name="Butlin R.K."/>
            <person name="Caggese C."/>
            <person name="Calvi B.R."/>
            <person name="Bernardo de Carvalho A."/>
            <person name="Caspi A."/>
            <person name="Castrezana S."/>
            <person name="Celniker S.E."/>
            <person name="Chang J.L."/>
            <person name="Chapple C."/>
            <person name="Chatterji S."/>
            <person name="Chinwalla A."/>
            <person name="Civetta A."/>
            <person name="Clifton S.W."/>
            <person name="Comeron J.M."/>
            <person name="Costello J.C."/>
            <person name="Coyne J.A."/>
            <person name="Daub J."/>
            <person name="David R.G."/>
            <person name="Delcher A.L."/>
            <person name="Delehaunty K."/>
            <person name="Do C.B."/>
            <person name="Ebling H."/>
            <person name="Edwards K."/>
            <person name="Eickbush T."/>
            <person name="Evans J.D."/>
            <person name="Filipski A."/>
            <person name="Findeiss S."/>
            <person name="Freyhult E."/>
            <person name="Fulton L."/>
            <person name="Fulton R."/>
            <person name="Garcia A.C."/>
            <person name="Gardiner A."/>
            <person name="Garfield D.A."/>
            <person name="Garvin B.E."/>
            <person name="Gibson G."/>
            <person name="Gilbert D."/>
            <person name="Gnerre S."/>
            <person name="Godfrey J."/>
            <person name="Good R."/>
            <person name="Gotea V."/>
            <person name="Gravely B."/>
            <person name="Greenberg A.J."/>
            <person name="Griffiths-Jones S."/>
            <person name="Gross S."/>
            <person name="Guigo R."/>
            <person name="Gustafson E.A."/>
            <person name="Haerty W."/>
            <person name="Hahn M.W."/>
            <person name="Halligan D.L."/>
            <person name="Halpern A.L."/>
            <person name="Halter G.M."/>
            <person name="Han M.V."/>
            <person name="Heger A."/>
            <person name="Hillier L."/>
            <person name="Hinrichs A.S."/>
            <person name="Holmes I."/>
            <person name="Hoskins R.A."/>
            <person name="Hubisz M.J."/>
            <person name="Hultmark D."/>
            <person name="Huntley M.A."/>
            <person name="Jaffe D.B."/>
            <person name="Jagadeeshan S."/>
            <person name="Jeck W.R."/>
            <person name="Johnson J."/>
            <person name="Jones C.D."/>
            <person name="Jordan W.C."/>
            <person name="Karpen G.H."/>
            <person name="Kataoka E."/>
            <person name="Keightley P.D."/>
            <person name="Kheradpour P."/>
            <person name="Kirkness E.F."/>
            <person name="Koerich L.B."/>
            <person name="Kristiansen K."/>
            <person name="Kudrna D."/>
            <person name="Kulathinal R.J."/>
            <person name="Kumar S."/>
            <person name="Kwok R."/>
            <person name="Lander E."/>
            <person name="Langley C.H."/>
            <person name="Lapoint R."/>
            <person name="Lazzaro B.P."/>
            <person name="Lee S.J."/>
            <person name="Levesque L."/>
            <person name="Li R."/>
            <person name="Lin C.F."/>
            <person name="Lin M.F."/>
            <person name="Lindblad-Toh K."/>
            <person name="Llopart A."/>
            <person name="Long M."/>
            <person name="Low L."/>
            <person name="Lozovsky E."/>
            <person name="Lu J."/>
            <person name="Luo M."/>
            <person name="Machado C.A."/>
            <person name="Makalowski W."/>
            <person name="Marzo M."/>
            <person name="Matsuda M."/>
            <person name="Matzkin L."/>
            <person name="McAllister B."/>
            <person name="McBride C.S."/>
            <person name="McKernan B."/>
            <person name="McKernan K."/>
            <person name="Mendez-Lago M."/>
            <person name="Minx P."/>
            <person name="Mollenhauer M.U."/>
            <person name="Montooth K."/>
            <person name="Mount S.M."/>
            <person name="Mu X."/>
            <person name="Myers E."/>
            <person name="Negre B."/>
            <person name="Newfeld S."/>
            <person name="Nielsen R."/>
            <person name="Noor M.A."/>
            <person name="O'Grady P."/>
            <person name="Pachter L."/>
            <person name="Papaceit M."/>
            <person name="Parisi M.J."/>
            <person name="Parisi M."/>
            <person name="Parts L."/>
            <person name="Pedersen J.S."/>
            <person name="Pesole G."/>
            <person name="Phillippy A.M."/>
            <person name="Ponting C.P."/>
            <person name="Pop M."/>
            <person name="Porcelli D."/>
            <person name="Powell J.R."/>
            <person name="Prohaska S."/>
            <person name="Pruitt K."/>
            <person name="Puig M."/>
            <person name="Quesneville H."/>
            <person name="Ram K.R."/>
            <person name="Rand D."/>
            <person name="Rasmussen M.D."/>
            <person name="Reed L.K."/>
            <person name="Reenan R."/>
            <person name="Reily A."/>
            <person name="Remington K.A."/>
            <person name="Rieger T.T."/>
            <person name="Ritchie M.G."/>
            <person name="Robin C."/>
            <person name="Rogers Y.H."/>
            <person name="Rohde C."/>
            <person name="Rozas J."/>
            <person name="Rubenfield M.J."/>
            <person name="Ruiz A."/>
            <person name="Russo S."/>
            <person name="Salzberg S.L."/>
            <person name="Sanchez-Gracia A."/>
            <person name="Saranga D.J."/>
            <person name="Sato H."/>
            <person name="Schaeffer S.W."/>
            <person name="Schatz M.C."/>
            <person name="Schlenke T."/>
            <person name="Schwartz R."/>
            <person name="Segarra C."/>
            <person name="Singh R.S."/>
            <person name="Sirot L."/>
            <person name="Sirota M."/>
            <person name="Sisneros N.B."/>
            <person name="Smith C.D."/>
            <person name="Smith T.F."/>
            <person name="Spieth J."/>
            <person name="Stage D.E."/>
            <person name="Stark A."/>
            <person name="Stephan W."/>
            <person name="Strausberg R.L."/>
            <person name="Strempel S."/>
            <person name="Sturgill D."/>
            <person name="Sutton G."/>
            <person name="Sutton G.G."/>
            <person name="Tao W."/>
            <person name="Teichmann S."/>
            <person name="Tobari Y.N."/>
            <person name="Tomimura Y."/>
            <person name="Tsolas J.M."/>
            <person name="Valente V.L."/>
            <person name="Venter E."/>
            <person name="Venter J.C."/>
            <person name="Vicario S."/>
            <person name="Vieira F.G."/>
            <person name="Vilella A.J."/>
            <person name="Villasante A."/>
            <person name="Walenz B."/>
            <person name="Wang J."/>
            <person name="Wasserman M."/>
            <person name="Watts T."/>
            <person name="Wilson D."/>
            <person name="Wilson R.K."/>
            <person name="Wing R.A."/>
            <person name="Wolfner M.F."/>
            <person name="Wong A."/>
            <person name="Wong G.K."/>
            <person name="Wu C.I."/>
            <person name="Wu G."/>
            <person name="Yamamoto D."/>
            <person name="Yang H.P."/>
            <person name="Yang S.P."/>
            <person name="Yorke J.A."/>
            <person name="Yoshida K."/>
            <person name="Zdobnov E."/>
            <person name="Zhang P."/>
            <person name="Zhang Y."/>
            <person name="Zimin A.V."/>
            <person name="Baldwin J."/>
            <person name="Abdouelleil A."/>
            <person name="Abdulkadir J."/>
            <person name="Abebe A."/>
            <person name="Abera B."/>
            <person name="Abreu J."/>
            <person name="Acer S.C."/>
            <person name="Aftuck L."/>
            <person name="Alexander A."/>
            <person name="An P."/>
            <person name="Anderson E."/>
            <person name="Anderson S."/>
            <person name="Arachi H."/>
            <person name="Azer M."/>
            <person name="Bachantsang P."/>
            <person name="Barry A."/>
            <person name="Bayul T."/>
            <person name="Berlin A."/>
            <person name="Bessette D."/>
            <person name="Bloom T."/>
            <person name="Blye J."/>
            <person name="Boguslavskiy L."/>
            <person name="Bonnet C."/>
            <person name="Boukhgalter B."/>
            <person name="Bourzgui I."/>
            <person name="Brown A."/>
            <person name="Cahill P."/>
            <person name="Channer S."/>
            <person name="Cheshatsang Y."/>
            <person name="Chuda L."/>
            <person name="Citroen M."/>
            <person name="Collymore A."/>
            <person name="Cooke P."/>
            <person name="Costello M."/>
            <person name="D'Aco K."/>
            <person name="Daza R."/>
            <person name="De Haan G."/>
            <person name="DeGray S."/>
            <person name="DeMaso C."/>
            <person name="Dhargay N."/>
            <person name="Dooley K."/>
            <person name="Dooley E."/>
            <person name="Doricent M."/>
            <person name="Dorje P."/>
            <person name="Dorjee K."/>
            <person name="Dupes A."/>
            <person name="Elong R."/>
            <person name="Falk J."/>
            <person name="Farina A."/>
            <person name="Faro S."/>
            <person name="Ferguson D."/>
            <person name="Fisher S."/>
            <person name="Foley C.D."/>
            <person name="Franke A."/>
            <person name="Friedrich D."/>
            <person name="Gadbois L."/>
            <person name="Gearin G."/>
            <person name="Gearin C.R."/>
            <person name="Giannoukos G."/>
            <person name="Goode T."/>
            <person name="Graham J."/>
            <person name="Grandbois E."/>
            <person name="Grewal S."/>
            <person name="Gyaltsen K."/>
            <person name="Hafez N."/>
            <person name="Hagos B."/>
            <person name="Hall J."/>
            <person name="Henson C."/>
            <person name="Hollinger A."/>
            <person name="Honan T."/>
            <person name="Huard M.D."/>
            <person name="Hughes L."/>
            <person name="Hurhula B."/>
            <person name="Husby M.E."/>
            <person name="Kamat A."/>
            <person name="Kanga B."/>
            <person name="Kashin S."/>
            <person name="Khazanovich D."/>
            <person name="Kisner P."/>
            <person name="Lance K."/>
            <person name="Lara M."/>
            <person name="Lee W."/>
            <person name="Lennon N."/>
            <person name="Letendre F."/>
            <person name="LeVine R."/>
            <person name="Lipovsky A."/>
            <person name="Liu X."/>
            <person name="Liu J."/>
            <person name="Liu S."/>
            <person name="Lokyitsang T."/>
            <person name="Lokyitsang Y."/>
            <person name="Lubonja R."/>
            <person name="Lui A."/>
            <person name="MacDonald P."/>
            <person name="Magnisalis V."/>
            <person name="Maru K."/>
            <person name="Matthews C."/>
            <person name="McCusker W."/>
            <person name="McDonough S."/>
            <person name="Mehta T."/>
            <person name="Meldrim J."/>
            <person name="Meneus L."/>
            <person name="Mihai O."/>
            <person name="Mihalev A."/>
            <person name="Mihova T."/>
            <person name="Mittelman R."/>
            <person name="Mlenga V."/>
            <person name="Montmayeur A."/>
            <person name="Mulrain L."/>
            <person name="Navidi A."/>
            <person name="Naylor J."/>
            <person name="Negash T."/>
            <person name="Nguyen T."/>
            <person name="Nguyen N."/>
            <person name="Nicol R."/>
            <person name="Norbu C."/>
            <person name="Norbu N."/>
            <person name="Novod N."/>
            <person name="O'Neill B."/>
            <person name="Osman S."/>
            <person name="Markiewicz E."/>
            <person name="Oyono O.L."/>
            <person name="Patti C."/>
            <person name="Phunkhang P."/>
            <person name="Pierre F."/>
            <person name="Priest M."/>
            <person name="Raghuraman S."/>
            <person name="Rege F."/>
            <person name="Reyes R."/>
            <person name="Rise C."/>
            <person name="Rogov P."/>
            <person name="Ross K."/>
            <person name="Ryan E."/>
            <person name="Settipalli S."/>
            <person name="Shea T."/>
            <person name="Sherpa N."/>
            <person name="Shi L."/>
            <person name="Shih D."/>
            <person name="Sparrow T."/>
            <person name="Spaulding J."/>
            <person name="Stalker J."/>
            <person name="Stange-Thomann N."/>
            <person name="Stavropoulos S."/>
            <person name="Stone C."/>
            <person name="Strader C."/>
            <person name="Tesfaye S."/>
            <person name="Thomson T."/>
            <person name="Thoulutsang Y."/>
            <person name="Thoulutsang D."/>
            <person name="Topham K."/>
            <person name="Topping I."/>
            <person name="Tsamla T."/>
            <person name="Vassiliev H."/>
            <person name="Vo A."/>
            <person name="Wangchuk T."/>
            <person name="Wangdi T."/>
            <person name="Weiand M."/>
            <person name="Wilkinson J."/>
            <person name="Wilson A."/>
            <person name="Yadav S."/>
            <person name="Young G."/>
            <person name="Yu Q."/>
            <person name="Zembek L."/>
            <person name="Zhong D."/>
            <person name="Zimmer A."/>
            <person name="Zwirko Z."/>
            <person name="Jaffe D.B."/>
            <person name="Alvarez P."/>
            <person name="Brockman W."/>
            <person name="Butler J."/>
            <person name="Chin C."/>
            <person name="Gnerre S."/>
            <person name="Grabherr M."/>
            <person name="Kleber M."/>
            <person name="Mauceli E."/>
            <person name="MacCallum I."/>
        </authorList>
    </citation>
    <scope>NUCLEOTIDE SEQUENCE [LARGE SCALE GENOMIC DNA]</scope>
    <source>
        <strain evidence="3">Rob3c / Tucson 14021-0248.25</strain>
    </source>
</reference>
<evidence type="ECO:0000313" key="2">
    <source>
        <dbReference type="EMBL" id="EDW52195.1"/>
    </source>
</evidence>
<name>B4HYR5_DROSE</name>
<evidence type="ECO:0000256" key="1">
    <source>
        <dbReference type="SAM" id="MobiDB-lite"/>
    </source>
</evidence>
<evidence type="ECO:0000313" key="3">
    <source>
        <dbReference type="Proteomes" id="UP000001292"/>
    </source>
</evidence>
<protein>
    <submittedName>
        <fullName evidence="2">GM17162</fullName>
    </submittedName>
</protein>
<proteinExistence type="predicted"/>
<dbReference type="AlphaFoldDB" id="B4HYR5"/>
<dbReference type="Proteomes" id="UP000001292">
    <property type="component" value="Unassembled WGS sequence"/>
</dbReference>
<dbReference type="OMA" id="QHLMRIV"/>